<dbReference type="InterPro" id="IPR019358">
    <property type="entry name" value="NEMP_fam"/>
</dbReference>
<evidence type="ECO:0000256" key="3">
    <source>
        <dbReference type="ARBA" id="ARBA00022692"/>
    </source>
</evidence>
<evidence type="ECO:0000313" key="11">
    <source>
        <dbReference type="Proteomes" id="UP001153636"/>
    </source>
</evidence>
<evidence type="ECO:0000256" key="1">
    <source>
        <dbReference type="ARBA" id="ARBA00004575"/>
    </source>
</evidence>
<keyword evidence="5 8" id="KW-1133">Transmembrane helix</keyword>
<dbReference type="PANTHER" id="PTHR13598:SF1">
    <property type="entry name" value="AT07567P-RELATED"/>
    <property type="match status" value="1"/>
</dbReference>
<evidence type="ECO:0000256" key="9">
    <source>
        <dbReference type="SAM" id="SignalP"/>
    </source>
</evidence>
<evidence type="ECO:0000256" key="8">
    <source>
        <dbReference type="SAM" id="Phobius"/>
    </source>
</evidence>
<keyword evidence="6 8" id="KW-0472">Membrane</keyword>
<dbReference type="GO" id="GO:0005637">
    <property type="term" value="C:nuclear inner membrane"/>
    <property type="evidence" value="ECO:0007669"/>
    <property type="project" value="UniProtKB-SubCell"/>
</dbReference>
<evidence type="ECO:0000256" key="4">
    <source>
        <dbReference type="ARBA" id="ARBA00022729"/>
    </source>
</evidence>
<comment type="similarity">
    <text evidence="2">Belongs to the NEMP family.</text>
</comment>
<dbReference type="PANTHER" id="PTHR13598">
    <property type="entry name" value="AT07567P-RELATED"/>
    <property type="match status" value="1"/>
</dbReference>
<keyword evidence="4 9" id="KW-0732">Signal</keyword>
<evidence type="ECO:0000256" key="5">
    <source>
        <dbReference type="ARBA" id="ARBA00022989"/>
    </source>
</evidence>
<keyword evidence="7" id="KW-0539">Nucleus</keyword>
<feature type="signal peptide" evidence="9">
    <location>
        <begin position="1"/>
        <end position="18"/>
    </location>
</feature>
<name>A0A9P0D012_9CUCU</name>
<evidence type="ECO:0000256" key="7">
    <source>
        <dbReference type="ARBA" id="ARBA00023242"/>
    </source>
</evidence>
<sequence>MFKLIGLLIAVSIHSNLAASAVYTNVHYLEHGEKMRINPSGSSGLELQTFCYKGRKKFIIYTWQSVIFQLHHPSDEYTLFEGSSPEEVQSEYSKNRFYWSPNLFMIKQKSFKVDPFNTTCVGVRSFEGYTVQYNVINLDFWKLLLLGIGVGIFLSADTLSKNTIFHFISGIVFGVCASILVLIYFTSKLFPRRPLMYGVLGMGWTLVIYIGHLIWDNVQVILTEYKFYVLWYMVITGFVSFIWLCSIFNSSNYQEAAMAQIVILLISYNLPQKWKTAPKTYWKKRFPPKVRLLNNEEFYQEGVRETAKALDSLRQYCSSPECNQWKTVLKLKDVKRFASFIEGNSHLSDDEILEYETFVHDLTDDENDLTDEEEY</sequence>
<evidence type="ECO:0000256" key="2">
    <source>
        <dbReference type="ARBA" id="ARBA00005748"/>
    </source>
</evidence>
<feature type="transmembrane region" description="Helical" evidence="8">
    <location>
        <begin position="197"/>
        <end position="215"/>
    </location>
</feature>
<feature type="transmembrane region" description="Helical" evidence="8">
    <location>
        <begin position="227"/>
        <end position="248"/>
    </location>
</feature>
<protein>
    <recommendedName>
        <fullName evidence="12">Nuclear envelope integral membrane protein 1</fullName>
    </recommendedName>
</protein>
<keyword evidence="3 8" id="KW-0812">Transmembrane</keyword>
<dbReference type="Proteomes" id="UP001153636">
    <property type="component" value="Chromosome 4"/>
</dbReference>
<dbReference type="Pfam" id="PF10225">
    <property type="entry name" value="NEMP"/>
    <property type="match status" value="2"/>
</dbReference>
<gene>
    <name evidence="10" type="ORF">PSYICH_LOCUS10327</name>
</gene>
<feature type="transmembrane region" description="Helical" evidence="8">
    <location>
        <begin position="164"/>
        <end position="185"/>
    </location>
</feature>
<dbReference type="EMBL" id="OV651816">
    <property type="protein sequence ID" value="CAH1109568.1"/>
    <property type="molecule type" value="Genomic_DNA"/>
</dbReference>
<dbReference type="OrthoDB" id="509138at2759"/>
<dbReference type="AlphaFoldDB" id="A0A9P0D012"/>
<keyword evidence="11" id="KW-1185">Reference proteome</keyword>
<proteinExistence type="inferred from homology"/>
<reference evidence="10" key="1">
    <citation type="submission" date="2022-01" db="EMBL/GenBank/DDBJ databases">
        <authorList>
            <person name="King R."/>
        </authorList>
    </citation>
    <scope>NUCLEOTIDE SEQUENCE</scope>
</reference>
<organism evidence="10 11">
    <name type="scientific">Psylliodes chrysocephalus</name>
    <dbReference type="NCBI Taxonomy" id="3402493"/>
    <lineage>
        <taxon>Eukaryota</taxon>
        <taxon>Metazoa</taxon>
        <taxon>Ecdysozoa</taxon>
        <taxon>Arthropoda</taxon>
        <taxon>Hexapoda</taxon>
        <taxon>Insecta</taxon>
        <taxon>Pterygota</taxon>
        <taxon>Neoptera</taxon>
        <taxon>Endopterygota</taxon>
        <taxon>Coleoptera</taxon>
        <taxon>Polyphaga</taxon>
        <taxon>Cucujiformia</taxon>
        <taxon>Chrysomeloidea</taxon>
        <taxon>Chrysomelidae</taxon>
        <taxon>Galerucinae</taxon>
        <taxon>Alticini</taxon>
        <taxon>Psylliodes</taxon>
    </lineage>
</organism>
<feature type="chain" id="PRO_5040163288" description="Nuclear envelope integral membrane protein 1" evidence="9">
    <location>
        <begin position="19"/>
        <end position="375"/>
    </location>
</feature>
<evidence type="ECO:0000313" key="10">
    <source>
        <dbReference type="EMBL" id="CAH1109568.1"/>
    </source>
</evidence>
<accession>A0A9P0D012</accession>
<evidence type="ECO:0000256" key="6">
    <source>
        <dbReference type="ARBA" id="ARBA00023136"/>
    </source>
</evidence>
<comment type="subcellular location">
    <subcellularLocation>
        <location evidence="1">Nucleus inner membrane</location>
        <topology evidence="1">Multi-pass membrane protein</topology>
        <orientation evidence="1">Nucleoplasmic side</orientation>
    </subcellularLocation>
</comment>
<evidence type="ECO:0008006" key="12">
    <source>
        <dbReference type="Google" id="ProtNLM"/>
    </source>
</evidence>